<sequence>MLPGWSDGDIMGCDLVRLHVALDTARKRIEAESRERYRLAGYKVPEPIDTEELDDDAFNAQIRGTVALMRARAA</sequence>
<dbReference type="Proteomes" id="UP001163223">
    <property type="component" value="Chromosome"/>
</dbReference>
<organism evidence="1 2">
    <name type="scientific">Antarcticirhabdus aurantiaca</name>
    <dbReference type="NCBI Taxonomy" id="2606717"/>
    <lineage>
        <taxon>Bacteria</taxon>
        <taxon>Pseudomonadati</taxon>
        <taxon>Pseudomonadota</taxon>
        <taxon>Alphaproteobacteria</taxon>
        <taxon>Hyphomicrobiales</taxon>
        <taxon>Aurantimonadaceae</taxon>
        <taxon>Antarcticirhabdus</taxon>
    </lineage>
</organism>
<protein>
    <submittedName>
        <fullName evidence="1">Uncharacterized protein</fullName>
    </submittedName>
</protein>
<evidence type="ECO:0000313" key="1">
    <source>
        <dbReference type="EMBL" id="WAJ27539.1"/>
    </source>
</evidence>
<keyword evidence="2" id="KW-1185">Reference proteome</keyword>
<reference evidence="1" key="1">
    <citation type="submission" date="2022-11" db="EMBL/GenBank/DDBJ databases">
        <title>beta-Carotene-producing bacterium, Jeongeuplla avenae sp. nov., alleviates the salt stress of Arabidopsis seedlings.</title>
        <authorList>
            <person name="Jiang L."/>
            <person name="Lee J."/>
        </authorList>
    </citation>
    <scope>NUCLEOTIDE SEQUENCE</scope>
    <source>
        <strain evidence="1">DY_R2A_6</strain>
    </source>
</reference>
<gene>
    <name evidence="1" type="ORF">OXU80_22260</name>
</gene>
<name>A0ACD4NL65_9HYPH</name>
<accession>A0ACD4NL65</accession>
<proteinExistence type="predicted"/>
<evidence type="ECO:0000313" key="2">
    <source>
        <dbReference type="Proteomes" id="UP001163223"/>
    </source>
</evidence>
<dbReference type="EMBL" id="CP113520">
    <property type="protein sequence ID" value="WAJ27539.1"/>
    <property type="molecule type" value="Genomic_DNA"/>
</dbReference>